<feature type="region of interest" description="Disordered" evidence="1">
    <location>
        <begin position="639"/>
        <end position="681"/>
    </location>
</feature>
<dbReference type="InterPro" id="IPR048422">
    <property type="entry name" value="NOA1/YqeH-like_C"/>
</dbReference>
<dbReference type="InterPro" id="IPR050896">
    <property type="entry name" value="Mito_lipid_metab_GTPase"/>
</dbReference>
<dbReference type="EMBL" id="JACMSC010000009">
    <property type="protein sequence ID" value="KAG6508887.1"/>
    <property type="molecule type" value="Genomic_DNA"/>
</dbReference>
<dbReference type="Pfam" id="PF21516">
    <property type="entry name" value="YqeH-like_C"/>
    <property type="match status" value="1"/>
</dbReference>
<dbReference type="GO" id="GO:0005525">
    <property type="term" value="F:GTP binding"/>
    <property type="evidence" value="ECO:0007669"/>
    <property type="project" value="InterPro"/>
</dbReference>
<evidence type="ECO:0000313" key="4">
    <source>
        <dbReference type="EMBL" id="KAG6508887.1"/>
    </source>
</evidence>
<dbReference type="AlphaFoldDB" id="A0A8J5GKV3"/>
<protein>
    <recommendedName>
        <fullName evidence="6">G domain-containing protein</fullName>
    </recommendedName>
</protein>
<feature type="domain" description="NOA1/YqeH-like C-terminal" evidence="3">
    <location>
        <begin position="441"/>
        <end position="539"/>
    </location>
</feature>
<organism evidence="4 5">
    <name type="scientific">Zingiber officinale</name>
    <name type="common">Ginger</name>
    <name type="synonym">Amomum zingiber</name>
    <dbReference type="NCBI Taxonomy" id="94328"/>
    <lineage>
        <taxon>Eukaryota</taxon>
        <taxon>Viridiplantae</taxon>
        <taxon>Streptophyta</taxon>
        <taxon>Embryophyta</taxon>
        <taxon>Tracheophyta</taxon>
        <taxon>Spermatophyta</taxon>
        <taxon>Magnoliopsida</taxon>
        <taxon>Liliopsida</taxon>
        <taxon>Zingiberales</taxon>
        <taxon>Zingiberaceae</taxon>
        <taxon>Zingiber</taxon>
    </lineage>
</organism>
<proteinExistence type="predicted"/>
<evidence type="ECO:0008006" key="6">
    <source>
        <dbReference type="Google" id="ProtNLM"/>
    </source>
</evidence>
<dbReference type="Proteomes" id="UP000734854">
    <property type="component" value="Unassembled WGS sequence"/>
</dbReference>
<keyword evidence="5" id="KW-1185">Reference proteome</keyword>
<dbReference type="GO" id="GO:0005739">
    <property type="term" value="C:mitochondrion"/>
    <property type="evidence" value="ECO:0007669"/>
    <property type="project" value="TreeGrafter"/>
</dbReference>
<dbReference type="InterPro" id="IPR006073">
    <property type="entry name" value="GTP-bd"/>
</dbReference>
<accession>A0A8J5GKV3</accession>
<reference evidence="4 5" key="1">
    <citation type="submission" date="2020-08" db="EMBL/GenBank/DDBJ databases">
        <title>Plant Genome Project.</title>
        <authorList>
            <person name="Zhang R.-G."/>
        </authorList>
    </citation>
    <scope>NUCLEOTIDE SEQUENCE [LARGE SCALE GENOMIC DNA]</scope>
    <source>
        <tissue evidence="4">Rhizome</tissue>
    </source>
</reference>
<dbReference type="InterPro" id="IPR027417">
    <property type="entry name" value="P-loop_NTPase"/>
</dbReference>
<evidence type="ECO:0000256" key="1">
    <source>
        <dbReference type="SAM" id="MobiDB-lite"/>
    </source>
</evidence>
<evidence type="ECO:0000313" key="5">
    <source>
        <dbReference type="Proteomes" id="UP000734854"/>
    </source>
</evidence>
<feature type="compositionally biased region" description="Low complexity" evidence="1">
    <location>
        <begin position="656"/>
        <end position="681"/>
    </location>
</feature>
<gene>
    <name evidence="4" type="ORF">ZIOFF_034269</name>
</gene>
<dbReference type="PANTHER" id="PTHR46434">
    <property type="entry name" value="GENETIC INTERACTOR OF PROHIBITINS 3, MITOCHONDRIAL"/>
    <property type="match status" value="1"/>
</dbReference>
<feature type="region of interest" description="Disordered" evidence="1">
    <location>
        <begin position="767"/>
        <end position="786"/>
    </location>
</feature>
<feature type="region of interest" description="Disordered" evidence="1">
    <location>
        <begin position="714"/>
        <end position="738"/>
    </location>
</feature>
<name>A0A8J5GKV3_ZINOF</name>
<feature type="domain" description="G" evidence="2">
    <location>
        <begin position="325"/>
        <end position="396"/>
    </location>
</feature>
<dbReference type="PANTHER" id="PTHR46434:SF1">
    <property type="entry name" value="GENETIC INTERACTOR OF PROHIBITINS 3, MITOCHONDRIAL"/>
    <property type="match status" value="1"/>
</dbReference>
<dbReference type="Gene3D" id="3.40.50.300">
    <property type="entry name" value="P-loop containing nucleotide triphosphate hydrolases"/>
    <property type="match status" value="1"/>
</dbReference>
<evidence type="ECO:0000259" key="3">
    <source>
        <dbReference type="Pfam" id="PF21516"/>
    </source>
</evidence>
<sequence length="786" mass="85850">MLSLARKLSPSLNKRPPFPLAHFRYFYASPSPSTSTSSSSPSFLLHRSHHASFLPLFFPFCRPSSSAAQQLPPLSALRGGCYHEGDDDVDRPPPHLLPLCPGCGVHMQSSDPALPGFFTAPSAKSPDYRAPIDRARPLGSDDTSLSLFLKSGHLMPKEDPLGPDQPSRPLVCTRCHSLRHYGRVKNPSSENLLPDFDFDHMVGPKMVSPAGARSIVLMVVDAADFDGSFPRKVARLISSSIEKNSRAWKEGKPGNIPRAVLAVTKIDLLPSSISPNALEDWVRKRARVGGVSKLTAVHLVSAVRNWGVRNLVDRVRDLVGVRGNVWVVGAQNAGKSTLINSMARCVGDKVSHLTEAPVPGTTLGIIRMEGILNGKAKLFDTPGILHPYQITTRLTQEEQKLAHMSKELKPRTYRIKPQHSVHIGGLVRVDIEKSSVDSIYLTVWASPLVPLHMGKTENAAILIETHFGQQLQPPIGDKRVQELGKWLRKEFNVTGESWDRSSVDIAVAGLGWCAIALKGEALLGIWTYDGIDVLQRSSLIAERATIFEEAGFTHSKIVFKADSEANKLKHRKLEKKLTGSAAATGTLDEAIRIENKEKELKSKIMAVAGGRAPPDGYLSEYIYIYIYIYIYASCTSGGAAGAHGNSNRERPPRPRPAAAPARHLPRTGAGAAPGVVPVGPPRAQALHAAGAVARLAPRPPAAAGHRPPALHRRLHRRRAGQDPQPGRQLRNEHQRPHRRFRCAAPSNCSMKCLNGNWEGYLYGGEGGREARKGLLDPTDERFRFGD</sequence>
<dbReference type="Pfam" id="PF01926">
    <property type="entry name" value="MMR_HSR1"/>
    <property type="match status" value="1"/>
</dbReference>
<comment type="caution">
    <text evidence="4">The sequence shown here is derived from an EMBL/GenBank/DDBJ whole genome shotgun (WGS) entry which is preliminary data.</text>
</comment>
<dbReference type="SUPFAM" id="SSF52540">
    <property type="entry name" value="P-loop containing nucleoside triphosphate hydrolases"/>
    <property type="match status" value="1"/>
</dbReference>
<dbReference type="CDD" id="cd01855">
    <property type="entry name" value="YqeH"/>
    <property type="match status" value="1"/>
</dbReference>
<evidence type="ECO:0000259" key="2">
    <source>
        <dbReference type="Pfam" id="PF01926"/>
    </source>
</evidence>